<sequence length="222" mass="24964">MNNKQAMPCGGKQGRPFVHYTMDSVNDEGMYTMSRSCQMCHVHHKKCEGGRPCERCFQKGYTCNNIVKKKSSRRRVSSNTTNMQSVVQTSNDKPSTEKLSLPSDPAPINTLVSSRVTVPRNFKISNSSYTPHVRYTPYRVDCATSRPQPITFGGMTNILSAVSDAISSNREKSYSKEELPNDETKHIEGSNACLPTHNEIVKNMFDFMESGFAMLQERNSMN</sequence>
<dbReference type="InterPro" id="IPR001138">
    <property type="entry name" value="Zn2Cys6_DnaBD"/>
</dbReference>
<evidence type="ECO:0000259" key="2">
    <source>
        <dbReference type="PROSITE" id="PS00463"/>
    </source>
</evidence>
<organism evidence="3 4">
    <name type="scientific">Acrasis kona</name>
    <dbReference type="NCBI Taxonomy" id="1008807"/>
    <lineage>
        <taxon>Eukaryota</taxon>
        <taxon>Discoba</taxon>
        <taxon>Heterolobosea</taxon>
        <taxon>Tetramitia</taxon>
        <taxon>Eutetramitia</taxon>
        <taxon>Acrasidae</taxon>
        <taxon>Acrasis</taxon>
    </lineage>
</organism>
<dbReference type="SMART" id="SM00066">
    <property type="entry name" value="GAL4"/>
    <property type="match status" value="1"/>
</dbReference>
<evidence type="ECO:0000313" key="3">
    <source>
        <dbReference type="EMBL" id="KAL0480696.1"/>
    </source>
</evidence>
<feature type="domain" description="Zn(2)-C6 fungal-type" evidence="2">
    <location>
        <begin position="36"/>
        <end position="63"/>
    </location>
</feature>
<name>A0AAW2YV65_9EUKA</name>
<dbReference type="GO" id="GO:0008270">
    <property type="term" value="F:zinc ion binding"/>
    <property type="evidence" value="ECO:0007669"/>
    <property type="project" value="InterPro"/>
</dbReference>
<feature type="compositionally biased region" description="Basic and acidic residues" evidence="1">
    <location>
        <begin position="171"/>
        <end position="188"/>
    </location>
</feature>
<reference evidence="3 4" key="1">
    <citation type="submission" date="2024-03" db="EMBL/GenBank/DDBJ databases">
        <title>The Acrasis kona genome and developmental transcriptomes reveal deep origins of eukaryotic multicellular pathways.</title>
        <authorList>
            <person name="Sheikh S."/>
            <person name="Fu C.-J."/>
            <person name="Brown M.W."/>
            <person name="Baldauf S.L."/>
        </authorList>
    </citation>
    <scope>NUCLEOTIDE SEQUENCE [LARGE SCALE GENOMIC DNA]</scope>
    <source>
        <strain evidence="3 4">ATCC MYA-3509</strain>
    </source>
</reference>
<keyword evidence="4" id="KW-1185">Reference proteome</keyword>
<proteinExistence type="predicted"/>
<dbReference type="AlphaFoldDB" id="A0AAW2YV65"/>
<dbReference type="Gene3D" id="4.10.240.10">
    <property type="entry name" value="Zn(2)-C6 fungal-type DNA-binding domain"/>
    <property type="match status" value="1"/>
</dbReference>
<protein>
    <recommendedName>
        <fullName evidence="2">Zn(2)-C6 fungal-type domain-containing protein</fullName>
    </recommendedName>
</protein>
<dbReference type="CDD" id="cd00067">
    <property type="entry name" value="GAL4"/>
    <property type="match status" value="1"/>
</dbReference>
<comment type="caution">
    <text evidence="3">The sequence shown here is derived from an EMBL/GenBank/DDBJ whole genome shotgun (WGS) entry which is preliminary data.</text>
</comment>
<gene>
    <name evidence="3" type="ORF">AKO1_007011</name>
</gene>
<dbReference type="Proteomes" id="UP001431209">
    <property type="component" value="Unassembled WGS sequence"/>
</dbReference>
<evidence type="ECO:0000256" key="1">
    <source>
        <dbReference type="SAM" id="MobiDB-lite"/>
    </source>
</evidence>
<dbReference type="EMBL" id="JAOPGA020000683">
    <property type="protein sequence ID" value="KAL0480696.1"/>
    <property type="molecule type" value="Genomic_DNA"/>
</dbReference>
<dbReference type="Pfam" id="PF00172">
    <property type="entry name" value="Zn_clus"/>
    <property type="match status" value="1"/>
</dbReference>
<dbReference type="SUPFAM" id="SSF57701">
    <property type="entry name" value="Zn2/Cys6 DNA-binding domain"/>
    <property type="match status" value="1"/>
</dbReference>
<dbReference type="PROSITE" id="PS00463">
    <property type="entry name" value="ZN2_CY6_FUNGAL_1"/>
    <property type="match status" value="1"/>
</dbReference>
<feature type="region of interest" description="Disordered" evidence="1">
    <location>
        <begin position="171"/>
        <end position="190"/>
    </location>
</feature>
<feature type="compositionally biased region" description="Polar residues" evidence="1">
    <location>
        <begin position="79"/>
        <end position="93"/>
    </location>
</feature>
<feature type="region of interest" description="Disordered" evidence="1">
    <location>
        <begin position="74"/>
        <end position="106"/>
    </location>
</feature>
<dbReference type="GO" id="GO:0000981">
    <property type="term" value="F:DNA-binding transcription factor activity, RNA polymerase II-specific"/>
    <property type="evidence" value="ECO:0007669"/>
    <property type="project" value="InterPro"/>
</dbReference>
<dbReference type="InterPro" id="IPR036864">
    <property type="entry name" value="Zn2-C6_fun-type_DNA-bd_sf"/>
</dbReference>
<evidence type="ECO:0000313" key="4">
    <source>
        <dbReference type="Proteomes" id="UP001431209"/>
    </source>
</evidence>
<accession>A0AAW2YV65</accession>